<dbReference type="PRINTS" id="PR00461">
    <property type="entry name" value="PLPEROXIDASE"/>
</dbReference>
<feature type="binding site" evidence="19">
    <location>
        <position position="258"/>
    </location>
    <ligand>
        <name>Ca(2+)</name>
        <dbReference type="ChEBI" id="CHEBI:29108"/>
        <label>2</label>
    </ligand>
</feature>
<dbReference type="PRINTS" id="PR00458">
    <property type="entry name" value="PEROXIDASE"/>
</dbReference>
<sequence>MAALSLHSKPLLLQFMLLIIAFILGTRLHAADDPSLTLDYYASICPTVLETVKKQMECAVLSDPRNAAAVLRLHFHDCFVQGCDGSVLLDDTITLQGEKKASPNVNSLKGFEIIDKIKNEVESDCPGIVSCADILTIAARDAVLLVGGPYWDVPLGRKDSKTASFALANTNIPTPDGGLLSIISKFLYQGLSVTDTVALAGAHTIGVARCANFRARIYGDFEATSGQDPLSESTYLSSLKSICPPTRGAADNNISAMDYVTPNLFDNSFYQILLRGEGLLNSDQEMYSSVLGIQTRELVKKYAADPVAFFQQFSDSMVKMGNIANLDSFVTGEVRKNCRFVNT</sequence>
<feature type="disulfide bond" evidence="21">
    <location>
        <begin position="131"/>
        <end position="338"/>
    </location>
</feature>
<comment type="cofactor">
    <cofactor evidence="19 22">
        <name>heme b</name>
        <dbReference type="ChEBI" id="CHEBI:60344"/>
    </cofactor>
    <text evidence="19 22">Binds 1 heme b (iron(II)-protoporphyrin IX) group per subunit.</text>
</comment>
<evidence type="ECO:0000256" key="2">
    <source>
        <dbReference type="ARBA" id="ARBA00002322"/>
    </source>
</evidence>
<feature type="disulfide bond" evidence="21">
    <location>
        <begin position="210"/>
        <end position="243"/>
    </location>
</feature>
<evidence type="ECO:0000256" key="22">
    <source>
        <dbReference type="RuleBase" id="RU362060"/>
    </source>
</evidence>
<evidence type="ECO:0000256" key="9">
    <source>
        <dbReference type="ARBA" id="ARBA00022723"/>
    </source>
</evidence>
<feature type="binding site" evidence="19">
    <location>
        <position position="86"/>
    </location>
    <ligand>
        <name>Ca(2+)</name>
        <dbReference type="ChEBI" id="CHEBI:29108"/>
        <label>1</label>
    </ligand>
</feature>
<dbReference type="GO" id="GO:0046872">
    <property type="term" value="F:metal ion binding"/>
    <property type="evidence" value="ECO:0007669"/>
    <property type="project" value="UniProtKB-UniRule"/>
</dbReference>
<dbReference type="GO" id="GO:0140825">
    <property type="term" value="F:lactoperoxidase activity"/>
    <property type="evidence" value="ECO:0007669"/>
    <property type="project" value="UniProtKB-EC"/>
</dbReference>
<feature type="domain" description="Plant heme peroxidase family profile" evidence="23">
    <location>
        <begin position="35"/>
        <end position="342"/>
    </location>
</feature>
<evidence type="ECO:0000313" key="26">
    <source>
        <dbReference type="Proteomes" id="UP000516437"/>
    </source>
</evidence>
<feature type="binding site" evidence="19">
    <location>
        <position position="266"/>
    </location>
    <ligand>
        <name>Ca(2+)</name>
        <dbReference type="ChEBI" id="CHEBI:29108"/>
        <label>2</label>
    </ligand>
</feature>
<dbReference type="GO" id="GO:0005576">
    <property type="term" value="C:extracellular region"/>
    <property type="evidence" value="ECO:0007669"/>
    <property type="project" value="UniProtKB-SubCell"/>
</dbReference>
<dbReference type="AlphaFoldDB" id="A0A6A1V1W1"/>
<evidence type="ECO:0000256" key="19">
    <source>
        <dbReference type="PIRSR" id="PIRSR600823-3"/>
    </source>
</evidence>
<keyword evidence="14 21" id="KW-1015">Disulfide bond</keyword>
<evidence type="ECO:0000256" key="21">
    <source>
        <dbReference type="PIRSR" id="PIRSR600823-5"/>
    </source>
</evidence>
<dbReference type="GO" id="GO:0042744">
    <property type="term" value="P:hydrogen peroxide catabolic process"/>
    <property type="evidence" value="ECO:0007669"/>
    <property type="project" value="UniProtKB-KW"/>
</dbReference>
<feature type="binding site" evidence="19">
    <location>
        <position position="261"/>
    </location>
    <ligand>
        <name>Ca(2+)</name>
        <dbReference type="ChEBI" id="CHEBI:29108"/>
        <label>2</label>
    </ligand>
</feature>
<keyword evidence="9 19" id="KW-0479">Metal-binding</keyword>
<name>A0A6A1V1W1_9ROSI</name>
<dbReference type="EMBL" id="RXIC02000025">
    <property type="protein sequence ID" value="KAB1206581.1"/>
    <property type="molecule type" value="Genomic_DNA"/>
</dbReference>
<evidence type="ECO:0000256" key="13">
    <source>
        <dbReference type="ARBA" id="ARBA00023004"/>
    </source>
</evidence>
<dbReference type="Pfam" id="PF00141">
    <property type="entry name" value="peroxidase"/>
    <property type="match status" value="1"/>
</dbReference>
<dbReference type="CDD" id="cd00693">
    <property type="entry name" value="secretory_peroxidase"/>
    <property type="match status" value="1"/>
</dbReference>
<evidence type="ECO:0000256" key="10">
    <source>
        <dbReference type="ARBA" id="ARBA00022729"/>
    </source>
</evidence>
<keyword evidence="11 19" id="KW-0106">Calcium</keyword>
<feature type="binding site" evidence="19">
    <location>
        <position position="98"/>
    </location>
    <ligand>
        <name>Ca(2+)</name>
        <dbReference type="ChEBI" id="CHEBI:29108"/>
        <label>1</label>
    </ligand>
</feature>
<keyword evidence="13 19" id="KW-0408">Iron</keyword>
<keyword evidence="10 22" id="KW-0732">Signal</keyword>
<dbReference type="InterPro" id="IPR000823">
    <property type="entry name" value="Peroxidase_pln"/>
</dbReference>
<dbReference type="PANTHER" id="PTHR31388">
    <property type="entry name" value="PEROXIDASE 72-RELATED"/>
    <property type="match status" value="1"/>
</dbReference>
<dbReference type="InterPro" id="IPR019794">
    <property type="entry name" value="Peroxidases_AS"/>
</dbReference>
<evidence type="ECO:0000256" key="12">
    <source>
        <dbReference type="ARBA" id="ARBA00023002"/>
    </source>
</evidence>
<keyword evidence="15" id="KW-0325">Glycoprotein</keyword>
<dbReference type="PROSITE" id="PS00435">
    <property type="entry name" value="PEROXIDASE_1"/>
    <property type="match status" value="1"/>
</dbReference>
<dbReference type="PROSITE" id="PS50873">
    <property type="entry name" value="PEROXIDASE_4"/>
    <property type="match status" value="1"/>
</dbReference>
<feature type="binding site" evidence="19">
    <location>
        <position position="82"/>
    </location>
    <ligand>
        <name>Ca(2+)</name>
        <dbReference type="ChEBI" id="CHEBI:29108"/>
        <label>1</label>
    </ligand>
</feature>
<keyword evidence="7 22" id="KW-0575">Peroxidase</keyword>
<feature type="binding site" evidence="19">
    <location>
        <position position="80"/>
    </location>
    <ligand>
        <name>Ca(2+)</name>
        <dbReference type="ChEBI" id="CHEBI:29108"/>
        <label>1</label>
    </ligand>
</feature>
<comment type="subcellular location">
    <subcellularLocation>
        <location evidence="3 22">Secreted</location>
    </subcellularLocation>
</comment>
<organism evidence="25 26">
    <name type="scientific">Morella rubra</name>
    <name type="common">Chinese bayberry</name>
    <dbReference type="NCBI Taxonomy" id="262757"/>
    <lineage>
        <taxon>Eukaryota</taxon>
        <taxon>Viridiplantae</taxon>
        <taxon>Streptophyta</taxon>
        <taxon>Embryophyta</taxon>
        <taxon>Tracheophyta</taxon>
        <taxon>Spermatophyta</taxon>
        <taxon>Magnoliopsida</taxon>
        <taxon>eudicotyledons</taxon>
        <taxon>Gunneridae</taxon>
        <taxon>Pentapetalae</taxon>
        <taxon>rosids</taxon>
        <taxon>fabids</taxon>
        <taxon>Fagales</taxon>
        <taxon>Myricaceae</taxon>
        <taxon>Morella</taxon>
    </lineage>
</organism>
<evidence type="ECO:0000256" key="11">
    <source>
        <dbReference type="ARBA" id="ARBA00022837"/>
    </source>
</evidence>
<keyword evidence="6 22" id="KW-0964">Secreted</keyword>
<dbReference type="InterPro" id="IPR019793">
    <property type="entry name" value="Peroxidases_heam-ligand_BS"/>
</dbReference>
<dbReference type="InterPro" id="IPR002016">
    <property type="entry name" value="Haem_peroxidase"/>
</dbReference>
<comment type="similarity">
    <text evidence="4">Belongs to the peroxidase family. Ascorbate peroxidase subfamily.</text>
</comment>
<proteinExistence type="inferred from homology"/>
<dbReference type="SUPFAM" id="SSF48113">
    <property type="entry name" value="Heme-dependent peroxidases"/>
    <property type="match status" value="1"/>
</dbReference>
<feature type="disulfide bond" evidence="21">
    <location>
        <begin position="45"/>
        <end position="125"/>
    </location>
</feature>
<gene>
    <name evidence="24" type="ORF">CJ030_MR7G020465</name>
    <name evidence="25" type="ORF">CJ030_MR7G020466</name>
</gene>
<dbReference type="Proteomes" id="UP000516437">
    <property type="component" value="Chromosome 7"/>
</dbReference>
<dbReference type="PROSITE" id="PS00436">
    <property type="entry name" value="PEROXIDASE_2"/>
    <property type="match status" value="1"/>
</dbReference>
<comment type="cofactor">
    <cofactor evidence="19 22">
        <name>Ca(2+)</name>
        <dbReference type="ChEBI" id="CHEBI:29108"/>
    </cofactor>
    <text evidence="19 22">Binds 2 calcium ions per subunit.</text>
</comment>
<dbReference type="EC" id="1.11.1.7" evidence="5 22"/>
<keyword evidence="8 22" id="KW-0349">Heme</keyword>
<evidence type="ECO:0000256" key="3">
    <source>
        <dbReference type="ARBA" id="ARBA00004613"/>
    </source>
</evidence>
<evidence type="ECO:0000256" key="17">
    <source>
        <dbReference type="PIRSR" id="PIRSR600823-1"/>
    </source>
</evidence>
<evidence type="ECO:0000313" key="24">
    <source>
        <dbReference type="EMBL" id="KAB1206580.1"/>
    </source>
</evidence>
<feature type="binding site" evidence="18">
    <location>
        <position position="173"/>
    </location>
    <ligand>
        <name>substrate</name>
    </ligand>
</feature>
<dbReference type="EMBL" id="RXIC02000025">
    <property type="protein sequence ID" value="KAB1206580.1"/>
    <property type="molecule type" value="Genomic_DNA"/>
</dbReference>
<evidence type="ECO:0000256" key="7">
    <source>
        <dbReference type="ARBA" id="ARBA00022559"/>
    </source>
</evidence>
<comment type="function">
    <text evidence="2">Removal of H(2)O(2), oxidation of toxic reductants, biosynthesis and degradation of lignin, suberization, auxin catabolism, response to environmental stresses such as wounding, pathogen attack and oxidative stress. These functions might be dependent on each isozyme/isoform in each plant tissue.</text>
</comment>
<feature type="binding site" evidence="19">
    <location>
        <position position="77"/>
    </location>
    <ligand>
        <name>Ca(2+)</name>
        <dbReference type="ChEBI" id="CHEBI:29108"/>
        <label>1</label>
    </ligand>
</feature>
<accession>A0A6A1V1W1</accession>
<feature type="disulfide bond" evidence="21">
    <location>
        <begin position="78"/>
        <end position="83"/>
    </location>
</feature>
<dbReference type="FunFam" id="1.10.420.10:FF:000001">
    <property type="entry name" value="Peroxidase"/>
    <property type="match status" value="1"/>
</dbReference>
<evidence type="ECO:0000256" key="5">
    <source>
        <dbReference type="ARBA" id="ARBA00012313"/>
    </source>
</evidence>
<dbReference type="InterPro" id="IPR010255">
    <property type="entry name" value="Haem_peroxidase_sf"/>
</dbReference>
<dbReference type="Gene3D" id="1.10.420.10">
    <property type="entry name" value="Peroxidase, domain 2"/>
    <property type="match status" value="1"/>
</dbReference>
<feature type="site" description="Transition state stabilizer" evidence="20">
    <location>
        <position position="72"/>
    </location>
</feature>
<evidence type="ECO:0000256" key="14">
    <source>
        <dbReference type="ARBA" id="ARBA00023157"/>
    </source>
</evidence>
<evidence type="ECO:0000256" key="20">
    <source>
        <dbReference type="PIRSR" id="PIRSR600823-4"/>
    </source>
</evidence>
<feature type="binding site" description="axial binding residue" evidence="19">
    <location>
        <position position="203"/>
    </location>
    <ligand>
        <name>heme b</name>
        <dbReference type="ChEBI" id="CHEBI:60344"/>
    </ligand>
    <ligandPart>
        <name>Fe</name>
        <dbReference type="ChEBI" id="CHEBI:18248"/>
    </ligandPart>
</feature>
<dbReference type="OrthoDB" id="2113341at2759"/>
<dbReference type="GO" id="GO:0006979">
    <property type="term" value="P:response to oxidative stress"/>
    <property type="evidence" value="ECO:0007669"/>
    <property type="project" value="UniProtKB-UniRule"/>
</dbReference>
<evidence type="ECO:0000256" key="4">
    <source>
        <dbReference type="ARBA" id="ARBA00006873"/>
    </source>
</evidence>
<feature type="chain" id="PRO_5035486425" description="Peroxidase" evidence="22">
    <location>
        <begin position="26"/>
        <end position="343"/>
    </location>
</feature>
<feature type="binding site" evidence="19">
    <location>
        <position position="204"/>
    </location>
    <ligand>
        <name>Ca(2+)</name>
        <dbReference type="ChEBI" id="CHEBI:29108"/>
        <label>2</label>
    </ligand>
</feature>
<comment type="similarity">
    <text evidence="22">Belongs to the peroxidase family. Classical plant (class III) peroxidase subfamily.</text>
</comment>
<keyword evidence="12 22" id="KW-0560">Oxidoreductase</keyword>
<evidence type="ECO:0000259" key="23">
    <source>
        <dbReference type="PROSITE" id="PS50873"/>
    </source>
</evidence>
<feature type="signal peptide" evidence="22">
    <location>
        <begin position="1"/>
        <end position="25"/>
    </location>
</feature>
<evidence type="ECO:0000256" key="15">
    <source>
        <dbReference type="ARBA" id="ARBA00023180"/>
    </source>
</evidence>
<evidence type="ECO:0000256" key="6">
    <source>
        <dbReference type="ARBA" id="ARBA00022525"/>
    </source>
</evidence>
<protein>
    <recommendedName>
        <fullName evidence="5 22">Peroxidase</fullName>
        <ecNumber evidence="5 22">1.11.1.7</ecNumber>
    </recommendedName>
</protein>
<feature type="active site" description="Proton acceptor" evidence="17">
    <location>
        <position position="76"/>
    </location>
</feature>
<comment type="catalytic activity">
    <reaction evidence="1 22">
        <text>2 a phenolic donor + H2O2 = 2 a phenolic radical donor + 2 H2O</text>
        <dbReference type="Rhea" id="RHEA:56136"/>
        <dbReference type="ChEBI" id="CHEBI:15377"/>
        <dbReference type="ChEBI" id="CHEBI:16240"/>
        <dbReference type="ChEBI" id="CHEBI:139520"/>
        <dbReference type="ChEBI" id="CHEBI:139521"/>
        <dbReference type="EC" id="1.11.1.7"/>
    </reaction>
</comment>
<feature type="binding site" evidence="19">
    <location>
        <position position="84"/>
    </location>
    <ligand>
        <name>Ca(2+)</name>
        <dbReference type="ChEBI" id="CHEBI:29108"/>
        <label>1</label>
    </ligand>
</feature>
<keyword evidence="26" id="KW-1185">Reference proteome</keyword>
<evidence type="ECO:0000256" key="16">
    <source>
        <dbReference type="ARBA" id="ARBA00023324"/>
    </source>
</evidence>
<reference evidence="25" key="1">
    <citation type="submission" date="2018-07" db="EMBL/GenBank/DDBJ databases">
        <authorList>
            <person name="Gao Z.-S."/>
            <person name="Jia H.-M."/>
            <person name="Jia H.-J."/>
            <person name="Cai Q.-L."/>
            <person name="Wang Y."/>
            <person name="Zhao H.-B."/>
        </authorList>
    </citation>
    <scope>NUCLEOTIDE SEQUENCE</scope>
    <source>
        <tissue evidence="25">Leaves</tissue>
    </source>
</reference>
<dbReference type="FunFam" id="1.10.520.10:FF:000006">
    <property type="entry name" value="Peroxidase"/>
    <property type="match status" value="1"/>
</dbReference>
<reference evidence="25" key="3">
    <citation type="submission" date="2019-09" db="EMBL/GenBank/DDBJ databases">
        <authorList>
            <person name="Gao Z."/>
        </authorList>
    </citation>
    <scope>NUCLEOTIDE SEQUENCE</scope>
    <source>
        <tissue evidence="25">Leaves</tissue>
    </source>
</reference>
<evidence type="ECO:0000256" key="1">
    <source>
        <dbReference type="ARBA" id="ARBA00000189"/>
    </source>
</evidence>
<comment type="caution">
    <text evidence="25">The sequence shown here is derived from an EMBL/GenBank/DDBJ whole genome shotgun (WGS) entry which is preliminary data.</text>
</comment>
<evidence type="ECO:0000256" key="8">
    <source>
        <dbReference type="ARBA" id="ARBA00022617"/>
    </source>
</evidence>
<dbReference type="GO" id="GO:0020037">
    <property type="term" value="F:heme binding"/>
    <property type="evidence" value="ECO:0007669"/>
    <property type="project" value="UniProtKB-UniRule"/>
</dbReference>
<dbReference type="PANTHER" id="PTHR31388:SF9">
    <property type="entry name" value="PEROXIDASE 11"/>
    <property type="match status" value="1"/>
</dbReference>
<reference evidence="25 26" key="2">
    <citation type="journal article" date="2019" name="Plant Biotechnol. J.">
        <title>The red bayberry genome and genetic basis of sex determination.</title>
        <authorList>
            <person name="Jia H.M."/>
            <person name="Jia H.J."/>
            <person name="Cai Q.L."/>
            <person name="Wang Y."/>
            <person name="Zhao H.B."/>
            <person name="Yang W.F."/>
            <person name="Wang G.Y."/>
            <person name="Li Y.H."/>
            <person name="Zhan D.L."/>
            <person name="Shen Y.T."/>
            <person name="Niu Q.F."/>
            <person name="Chang L."/>
            <person name="Qiu J."/>
            <person name="Zhao L."/>
            <person name="Xie H.B."/>
            <person name="Fu W.Y."/>
            <person name="Jin J."/>
            <person name="Li X.W."/>
            <person name="Jiao Y."/>
            <person name="Zhou C.C."/>
            <person name="Tu T."/>
            <person name="Chai C.Y."/>
            <person name="Gao J.L."/>
            <person name="Fan L.J."/>
            <person name="van de Weg E."/>
            <person name="Wang J.Y."/>
            <person name="Gao Z.S."/>
        </authorList>
    </citation>
    <scope>NUCLEOTIDE SEQUENCE [LARGE SCALE GENOMIC DNA]</scope>
    <source>
        <tissue evidence="25">Leaves</tissue>
    </source>
</reference>
<dbReference type="Gene3D" id="1.10.520.10">
    <property type="match status" value="1"/>
</dbReference>
<keyword evidence="16 22" id="KW-0376">Hydrogen peroxide</keyword>
<evidence type="ECO:0000256" key="18">
    <source>
        <dbReference type="PIRSR" id="PIRSR600823-2"/>
    </source>
</evidence>
<dbReference type="InterPro" id="IPR033905">
    <property type="entry name" value="Secretory_peroxidase"/>
</dbReference>
<evidence type="ECO:0000313" key="25">
    <source>
        <dbReference type="EMBL" id="KAB1206581.1"/>
    </source>
</evidence>